<sequence>MTTVENNTDASTGTSLSWLDPVILGVLIFDGFLCAVLSVLFLPTHLGTTAFPISILVAATANLVLVIAARTVTTPGRAALPLAGWIVGFLVCMVGGPGGDVLVLSSPLTFLLLVGAIAPAAVFLFKVAINRLATLSSQ</sequence>
<evidence type="ECO:0000313" key="1">
    <source>
        <dbReference type="EMBL" id="PCK25872.1"/>
    </source>
</evidence>
<gene>
    <name evidence="1" type="ORF">CHR55_17935</name>
</gene>
<accession>A0A1X0LJ06</accession>
<accession>A0A1C3YSR7</accession>
<name>A0A1C3YSR7_RHOSG</name>
<dbReference type="EMBL" id="NOVD01000012">
    <property type="protein sequence ID" value="PCK25872.1"/>
    <property type="molecule type" value="Genomic_DNA"/>
</dbReference>
<comment type="caution">
    <text evidence="1">The sequence shown here is derived from an EMBL/GenBank/DDBJ whole genome shotgun (WGS) entry which is preliminary data.</text>
</comment>
<dbReference type="Proteomes" id="UP000230886">
    <property type="component" value="Unassembled WGS sequence"/>
</dbReference>
<proteinExistence type="predicted"/>
<evidence type="ECO:0000313" key="2">
    <source>
        <dbReference type="Proteomes" id="UP000230886"/>
    </source>
</evidence>
<dbReference type="AlphaFoldDB" id="A0A1C3YSR7"/>
<organism evidence="1 2">
    <name type="scientific">Rhodococcus qingshengii</name>
    <dbReference type="NCBI Taxonomy" id="334542"/>
    <lineage>
        <taxon>Bacteria</taxon>
        <taxon>Bacillati</taxon>
        <taxon>Actinomycetota</taxon>
        <taxon>Actinomycetes</taxon>
        <taxon>Mycobacteriales</taxon>
        <taxon>Nocardiaceae</taxon>
        <taxon>Rhodococcus</taxon>
        <taxon>Rhodococcus erythropolis group</taxon>
    </lineage>
</organism>
<reference evidence="1 2" key="1">
    <citation type="submission" date="2017-07" db="EMBL/GenBank/DDBJ databases">
        <title>Draft sequence of Rhodococcus enclensis 23b-28.</title>
        <authorList>
            <person name="Besaury L."/>
            <person name="Sancelme M."/>
            <person name="Amato P."/>
            <person name="Lallement A."/>
            <person name="Delort A.-M."/>
        </authorList>
    </citation>
    <scope>NUCLEOTIDE SEQUENCE [LARGE SCALE GENOMIC DNA]</scope>
    <source>
        <strain evidence="1 2">23b-28</strain>
    </source>
</reference>
<protein>
    <submittedName>
        <fullName evidence="1">Uncharacterized protein</fullName>
    </submittedName>
</protein>
<dbReference type="RefSeq" id="WP_030536224.1">
    <property type="nucleotide sequence ID" value="NZ_AP026691.1"/>
</dbReference>